<evidence type="ECO:0000313" key="2">
    <source>
        <dbReference type="EMBL" id="UVI52111.1"/>
    </source>
</evidence>
<dbReference type="Proteomes" id="UP001055171">
    <property type="component" value="Chromosome"/>
</dbReference>
<dbReference type="RefSeq" id="WP_259608703.1">
    <property type="nucleotide sequence ID" value="NZ_CP092423.2"/>
</dbReference>
<keyword evidence="3" id="KW-1185">Reference proteome</keyword>
<dbReference type="InterPro" id="IPR036894">
    <property type="entry name" value="YbaB-like_sf"/>
</dbReference>
<dbReference type="Gene3D" id="3.30.1310.10">
    <property type="entry name" value="Nucleoid-associated protein YbaB-like domain"/>
    <property type="match status" value="1"/>
</dbReference>
<proteinExistence type="predicted"/>
<dbReference type="Pfam" id="PF02575">
    <property type="entry name" value="YbaB_DNA_bd"/>
    <property type="match status" value="1"/>
</dbReference>
<evidence type="ECO:0000313" key="3">
    <source>
        <dbReference type="Proteomes" id="UP001055171"/>
    </source>
</evidence>
<sequence>MPGETGPQLAEVLQHTQEVISALDDSQYRTINKSFTATDETATVRVTVNGARWLTGLHIEHGLLRLGADTVKQRINEALHKAQEAAVETAESEEDMFEQTITALSTALQQHLGDLPGANGGLSASKESDPN</sequence>
<protein>
    <submittedName>
        <fullName evidence="2">YbaB/EbfC family nucleoid-associated protein</fullName>
    </submittedName>
</protein>
<dbReference type="InterPro" id="IPR004401">
    <property type="entry name" value="YbaB/EbfC"/>
</dbReference>
<reference evidence="2" key="1">
    <citation type="submission" date="2022-08" db="EMBL/GenBank/DDBJ databases">
        <title>Complete genome sequence of 14 non-tuberculosis mycobacteria type-strains.</title>
        <authorList>
            <person name="Igarashi Y."/>
            <person name="Osugi A."/>
            <person name="Mitarai S."/>
        </authorList>
    </citation>
    <scope>NUCLEOTIDE SEQUENCE</scope>
    <source>
        <strain evidence="2">ATCC 51985</strain>
    </source>
</reference>
<name>A0ABY5T2X5_MYCLN</name>
<evidence type="ECO:0000256" key="1">
    <source>
        <dbReference type="SAM" id="MobiDB-lite"/>
    </source>
</evidence>
<organism evidence="2 3">
    <name type="scientific">Mycobacterium lentiflavum</name>
    <dbReference type="NCBI Taxonomy" id="141349"/>
    <lineage>
        <taxon>Bacteria</taxon>
        <taxon>Bacillati</taxon>
        <taxon>Actinomycetota</taxon>
        <taxon>Actinomycetes</taxon>
        <taxon>Mycobacteriales</taxon>
        <taxon>Mycobacteriaceae</taxon>
        <taxon>Mycobacterium</taxon>
        <taxon>Mycobacterium simiae complex</taxon>
    </lineage>
</organism>
<accession>A0ABY5T2X5</accession>
<dbReference type="SUPFAM" id="SSF82607">
    <property type="entry name" value="YbaB-like"/>
    <property type="match status" value="1"/>
</dbReference>
<feature type="region of interest" description="Disordered" evidence="1">
    <location>
        <begin position="112"/>
        <end position="131"/>
    </location>
</feature>
<dbReference type="EMBL" id="CP092423">
    <property type="protein sequence ID" value="UVI52111.1"/>
    <property type="molecule type" value="Genomic_DNA"/>
</dbReference>
<gene>
    <name evidence="2" type="ORF">MJO58_14935</name>
</gene>